<protein>
    <submittedName>
        <fullName evidence="3">Uncharacterized protein</fullName>
    </submittedName>
</protein>
<dbReference type="Proteomes" id="UP000254340">
    <property type="component" value="Unassembled WGS sequence"/>
</dbReference>
<evidence type="ECO:0000256" key="1">
    <source>
        <dbReference type="SAM" id="Phobius"/>
    </source>
</evidence>
<proteinExistence type="predicted"/>
<reference evidence="2 4" key="1">
    <citation type="submission" date="2016-04" db="EMBL/GenBank/DDBJ databases">
        <authorList>
            <consortium name="Pathogen Informatics"/>
        </authorList>
    </citation>
    <scope>NUCLEOTIDE SEQUENCE [LARGE SCALE GENOMIC DNA]</scope>
    <source>
        <strain evidence="4">k480</strain>
        <strain evidence="2">K480</strain>
    </source>
</reference>
<evidence type="ECO:0000313" key="2">
    <source>
        <dbReference type="EMBL" id="SAS86325.1"/>
    </source>
</evidence>
<name>A0A330X0G6_KLEPN</name>
<sequence>MNFEPENYSKYTLRRLAALLDVICWVLIAVVTVGICMFIEWWTA</sequence>
<dbReference type="EMBL" id="UGLH01000005">
    <property type="protein sequence ID" value="STT79564.1"/>
    <property type="molecule type" value="Genomic_DNA"/>
</dbReference>
<organism evidence="3 5">
    <name type="scientific">Klebsiella pneumoniae</name>
    <dbReference type="NCBI Taxonomy" id="573"/>
    <lineage>
        <taxon>Bacteria</taxon>
        <taxon>Pseudomonadati</taxon>
        <taxon>Pseudomonadota</taxon>
        <taxon>Gammaproteobacteria</taxon>
        <taxon>Enterobacterales</taxon>
        <taxon>Enterobacteriaceae</taxon>
        <taxon>Klebsiella/Raoultella group</taxon>
        <taxon>Klebsiella</taxon>
        <taxon>Klebsiella pneumoniae complex</taxon>
    </lineage>
</organism>
<dbReference type="AlphaFoldDB" id="A0A330X0G6"/>
<keyword evidence="1" id="KW-0472">Membrane</keyword>
<dbReference type="EMBL" id="FLDK01000003">
    <property type="protein sequence ID" value="SAS86325.1"/>
    <property type="molecule type" value="Genomic_DNA"/>
</dbReference>
<keyword evidence="1" id="KW-0812">Transmembrane</keyword>
<keyword evidence="1" id="KW-1133">Transmembrane helix</keyword>
<dbReference type="Proteomes" id="UP000077826">
    <property type="component" value="Unassembled WGS sequence"/>
</dbReference>
<dbReference type="RefSeq" id="WP_254899625.1">
    <property type="nucleotide sequence ID" value="NZ_ABLUVU020000005.1"/>
</dbReference>
<gene>
    <name evidence="3" type="ORF">NCTC5047_02145</name>
    <name evidence="2" type="ORF">SAMEA2273558_01464</name>
</gene>
<evidence type="ECO:0000313" key="5">
    <source>
        <dbReference type="Proteomes" id="UP000254340"/>
    </source>
</evidence>
<evidence type="ECO:0000313" key="4">
    <source>
        <dbReference type="Proteomes" id="UP000077826"/>
    </source>
</evidence>
<feature type="transmembrane region" description="Helical" evidence="1">
    <location>
        <begin position="16"/>
        <end position="42"/>
    </location>
</feature>
<reference evidence="3 5" key="2">
    <citation type="submission" date="2018-06" db="EMBL/GenBank/DDBJ databases">
        <authorList>
            <consortium name="Pathogen Informatics"/>
            <person name="Doyle S."/>
        </authorList>
    </citation>
    <scope>NUCLEOTIDE SEQUENCE [LARGE SCALE GENOMIC DNA]</scope>
    <source>
        <strain evidence="3 5">NCTC5047</strain>
    </source>
</reference>
<evidence type="ECO:0000313" key="3">
    <source>
        <dbReference type="EMBL" id="STT79564.1"/>
    </source>
</evidence>
<accession>A0A330X0G6</accession>